<name>A0A7G1QAN0_9GAMM</name>
<dbReference type="SMART" id="SM00986">
    <property type="entry name" value="UDG"/>
    <property type="match status" value="1"/>
</dbReference>
<dbReference type="InterPro" id="IPR051536">
    <property type="entry name" value="UDG_Type-4/5"/>
</dbReference>
<gene>
    <name evidence="13" type="ORF">NSCAC_1283</name>
</gene>
<evidence type="ECO:0000313" key="14">
    <source>
        <dbReference type="Proteomes" id="UP000516072"/>
    </source>
</evidence>
<dbReference type="InterPro" id="IPR005122">
    <property type="entry name" value="Uracil-DNA_glycosylase-like"/>
</dbReference>
<feature type="domain" description="Uracil-DNA glycosylase-like" evidence="12">
    <location>
        <begin position="67"/>
        <end position="215"/>
    </location>
</feature>
<evidence type="ECO:0000256" key="8">
    <source>
        <dbReference type="ARBA" id="ARBA00022801"/>
    </source>
</evidence>
<evidence type="ECO:0000259" key="12">
    <source>
        <dbReference type="SMART" id="SM00986"/>
    </source>
</evidence>
<proteinExistence type="inferred from homology"/>
<dbReference type="GO" id="GO:0051539">
    <property type="term" value="F:4 iron, 4 sulfur cluster binding"/>
    <property type="evidence" value="ECO:0007669"/>
    <property type="project" value="UniProtKB-KW"/>
</dbReference>
<dbReference type="Proteomes" id="UP000516072">
    <property type="component" value="Chromosome"/>
</dbReference>
<reference evidence="13 14" key="1">
    <citation type="submission" date="2020-03" db="EMBL/GenBank/DDBJ databases">
        <authorList>
            <person name="Picone N."/>
        </authorList>
    </citation>
    <scope>NUCLEOTIDE SEQUENCE [LARGE SCALE GENOMIC DNA]</scope>
    <source>
        <strain evidence="13">NSCAC1</strain>
    </source>
</reference>
<dbReference type="EC" id="3.2.2.27" evidence="3"/>
<sequence length="228" mass="25970">MKISHLHYLNAMGITLWQRREFLSTLKSERREIEKTSPSKIGWEELALKVSNCTACPLHKTRIQTVFGTGDKKAKWLIIGEAPGADEDKQGEPFVGRAGQLLNEMFKALGLQRSQIYITNILKCRPPNNRDPAPEEVVQCKSYLESQITLLNPLLILALGRVAAQNLLNTSETLGKLRNQVHRYPNIDIPLIITYHPAYLLRSPLKKADAWQDLQFALNTFKKLELDR</sequence>
<evidence type="ECO:0000256" key="1">
    <source>
        <dbReference type="ARBA" id="ARBA00001400"/>
    </source>
</evidence>
<dbReference type="Gene3D" id="3.40.470.10">
    <property type="entry name" value="Uracil-DNA glycosylase-like domain"/>
    <property type="match status" value="1"/>
</dbReference>
<comment type="similarity">
    <text evidence="2">Belongs to the uracil-DNA glycosylase (UDG) superfamily. Type 4 (UDGa) family.</text>
</comment>
<dbReference type="GO" id="GO:0006281">
    <property type="term" value="P:DNA repair"/>
    <property type="evidence" value="ECO:0007669"/>
    <property type="project" value="UniProtKB-KW"/>
</dbReference>
<protein>
    <recommendedName>
        <fullName evidence="4">Type-4 uracil-DNA glycosylase</fullName>
        <ecNumber evidence="3">3.2.2.27</ecNumber>
    </recommendedName>
</protein>
<organism evidence="13 14">
    <name type="scientific">Candidatus Nitrosacidococcus tergens</name>
    <dbReference type="NCBI Taxonomy" id="553981"/>
    <lineage>
        <taxon>Bacteria</taxon>
        <taxon>Pseudomonadati</taxon>
        <taxon>Pseudomonadota</taxon>
        <taxon>Gammaproteobacteria</taxon>
        <taxon>Chromatiales</taxon>
        <taxon>Chromatiaceae</taxon>
        <taxon>Candidatus Nitrosacidococcus</taxon>
    </lineage>
</organism>
<evidence type="ECO:0000256" key="3">
    <source>
        <dbReference type="ARBA" id="ARBA00012030"/>
    </source>
</evidence>
<dbReference type="InterPro" id="IPR036895">
    <property type="entry name" value="Uracil-DNA_glycosylase-like_sf"/>
</dbReference>
<evidence type="ECO:0000256" key="7">
    <source>
        <dbReference type="ARBA" id="ARBA00022763"/>
    </source>
</evidence>
<dbReference type="SUPFAM" id="SSF52141">
    <property type="entry name" value="Uracil-DNA glycosylase-like"/>
    <property type="match status" value="1"/>
</dbReference>
<dbReference type="SMART" id="SM00987">
    <property type="entry name" value="UreE_C"/>
    <property type="match status" value="1"/>
</dbReference>
<evidence type="ECO:0000256" key="6">
    <source>
        <dbReference type="ARBA" id="ARBA00022723"/>
    </source>
</evidence>
<evidence type="ECO:0000256" key="9">
    <source>
        <dbReference type="ARBA" id="ARBA00023004"/>
    </source>
</evidence>
<keyword evidence="6" id="KW-0479">Metal-binding</keyword>
<keyword evidence="8" id="KW-0378">Hydrolase</keyword>
<dbReference type="GO" id="GO:0004844">
    <property type="term" value="F:uracil DNA N-glycosylase activity"/>
    <property type="evidence" value="ECO:0007669"/>
    <property type="project" value="UniProtKB-EC"/>
</dbReference>
<evidence type="ECO:0000256" key="5">
    <source>
        <dbReference type="ARBA" id="ARBA00022485"/>
    </source>
</evidence>
<dbReference type="EMBL" id="LR778175">
    <property type="protein sequence ID" value="CAB1276661.1"/>
    <property type="molecule type" value="Genomic_DNA"/>
</dbReference>
<keyword evidence="10" id="KW-0411">Iron-sulfur</keyword>
<dbReference type="RefSeq" id="WP_197743982.1">
    <property type="nucleotide sequence ID" value="NZ_LR778175.1"/>
</dbReference>
<keyword evidence="11" id="KW-0234">DNA repair</keyword>
<evidence type="ECO:0000256" key="4">
    <source>
        <dbReference type="ARBA" id="ARBA00019403"/>
    </source>
</evidence>
<keyword evidence="9" id="KW-0408">Iron</keyword>
<dbReference type="AlphaFoldDB" id="A0A7G1QAN0"/>
<dbReference type="PANTHER" id="PTHR33693:SF1">
    <property type="entry name" value="TYPE-4 URACIL-DNA GLYCOSYLASE"/>
    <property type="match status" value="1"/>
</dbReference>
<evidence type="ECO:0000256" key="10">
    <source>
        <dbReference type="ARBA" id="ARBA00023014"/>
    </source>
</evidence>
<keyword evidence="7" id="KW-0227">DNA damage</keyword>
<keyword evidence="5" id="KW-0004">4Fe-4S</keyword>
<dbReference type="PANTHER" id="PTHR33693">
    <property type="entry name" value="TYPE-5 URACIL-DNA GLYCOSYLASE"/>
    <property type="match status" value="1"/>
</dbReference>
<dbReference type="InterPro" id="IPR005273">
    <property type="entry name" value="Ura-DNA_glyco_family4"/>
</dbReference>
<dbReference type="Pfam" id="PF03167">
    <property type="entry name" value="UDG"/>
    <property type="match status" value="1"/>
</dbReference>
<evidence type="ECO:0000313" key="13">
    <source>
        <dbReference type="EMBL" id="CAB1276661.1"/>
    </source>
</evidence>
<dbReference type="KEGG" id="ntg:NSCAC_1283"/>
<dbReference type="NCBIfam" id="TIGR00758">
    <property type="entry name" value="UDG_fam4"/>
    <property type="match status" value="1"/>
</dbReference>
<dbReference type="GO" id="GO:0046872">
    <property type="term" value="F:metal ion binding"/>
    <property type="evidence" value="ECO:0007669"/>
    <property type="project" value="UniProtKB-KW"/>
</dbReference>
<keyword evidence="14" id="KW-1185">Reference proteome</keyword>
<evidence type="ECO:0000256" key="2">
    <source>
        <dbReference type="ARBA" id="ARBA00006521"/>
    </source>
</evidence>
<evidence type="ECO:0000256" key="11">
    <source>
        <dbReference type="ARBA" id="ARBA00023204"/>
    </source>
</evidence>
<comment type="catalytic activity">
    <reaction evidence="1">
        <text>Hydrolyzes single-stranded DNA or mismatched double-stranded DNA and polynucleotides, releasing free uracil.</text>
        <dbReference type="EC" id="3.2.2.27"/>
    </reaction>
</comment>
<accession>A0A7G1QAN0</accession>
<dbReference type="CDD" id="cd10030">
    <property type="entry name" value="UDG-F4_TTUDGA_SPO1dp_like"/>
    <property type="match status" value="1"/>
</dbReference>